<dbReference type="GO" id="GO:0047444">
    <property type="term" value="F:N-acylneuraminate-9-phosphate synthase activity"/>
    <property type="evidence" value="ECO:0007669"/>
    <property type="project" value="TreeGrafter"/>
</dbReference>
<gene>
    <name evidence="2" type="ORF">METZ01_LOCUS377870</name>
</gene>
<name>A0A382TSH0_9ZZZZ</name>
<dbReference type="AlphaFoldDB" id="A0A382TSH0"/>
<dbReference type="SUPFAM" id="SSF51569">
    <property type="entry name" value="Aldolase"/>
    <property type="match status" value="1"/>
</dbReference>
<evidence type="ECO:0000259" key="1">
    <source>
        <dbReference type="Pfam" id="PF03102"/>
    </source>
</evidence>
<dbReference type="PANTHER" id="PTHR42966">
    <property type="entry name" value="N-ACETYLNEURAMINATE SYNTHASE"/>
    <property type="match status" value="1"/>
</dbReference>
<dbReference type="Gene3D" id="3.20.20.70">
    <property type="entry name" value="Aldolase class I"/>
    <property type="match status" value="1"/>
</dbReference>
<evidence type="ECO:0000313" key="2">
    <source>
        <dbReference type="EMBL" id="SVD25016.1"/>
    </source>
</evidence>
<dbReference type="EMBL" id="UINC01138832">
    <property type="protein sequence ID" value="SVD25016.1"/>
    <property type="molecule type" value="Genomic_DNA"/>
</dbReference>
<dbReference type="GO" id="GO:0016051">
    <property type="term" value="P:carbohydrate biosynthetic process"/>
    <property type="evidence" value="ECO:0007669"/>
    <property type="project" value="InterPro"/>
</dbReference>
<dbReference type="Pfam" id="PF03102">
    <property type="entry name" value="NeuB"/>
    <property type="match status" value="1"/>
</dbReference>
<reference evidence="2" key="1">
    <citation type="submission" date="2018-05" db="EMBL/GenBank/DDBJ databases">
        <authorList>
            <person name="Lanie J.A."/>
            <person name="Ng W.-L."/>
            <person name="Kazmierczak K.M."/>
            <person name="Andrzejewski T.M."/>
            <person name="Davidsen T.M."/>
            <person name="Wayne K.J."/>
            <person name="Tettelin H."/>
            <person name="Glass J.I."/>
            <person name="Rusch D."/>
            <person name="Podicherti R."/>
            <person name="Tsui H.-C.T."/>
            <person name="Winkler M.E."/>
        </authorList>
    </citation>
    <scope>NUCLEOTIDE SEQUENCE</scope>
</reference>
<sequence length="260" mass="28752">MKPFIINSRKIDRKSPPYIIAEVGINHNGEFKKAIQCVDEAVKAGADCVKFQCRIAEAEMIPSDITPGNLSDERQWDITKRCELTKDEECKIKDYCGEKCIAFLSTPFSREASDRLSSIGVPAFKIGSGECNNYPLLEHIASKGKPIILSTGMNNISSIRKSVGIIKKYGCSLMLFHCTSLYPTPYSKVRLGSIQELRDEFNLQVGFSDHSLGIYASLGAVALGAVVIEKHFTVNKNWPGPDNAFSIDPTELRELVKGTK</sequence>
<dbReference type="InterPro" id="IPR051690">
    <property type="entry name" value="PseI-like"/>
</dbReference>
<organism evidence="2">
    <name type="scientific">marine metagenome</name>
    <dbReference type="NCBI Taxonomy" id="408172"/>
    <lineage>
        <taxon>unclassified sequences</taxon>
        <taxon>metagenomes</taxon>
        <taxon>ecological metagenomes</taxon>
    </lineage>
</organism>
<dbReference type="InterPro" id="IPR013132">
    <property type="entry name" value="PseI/NeuA/B-like_N"/>
</dbReference>
<feature type="domain" description="PseI/NeuA/B-like" evidence="1">
    <location>
        <begin position="38"/>
        <end position="259"/>
    </location>
</feature>
<feature type="non-terminal residue" evidence="2">
    <location>
        <position position="260"/>
    </location>
</feature>
<proteinExistence type="predicted"/>
<accession>A0A382TSH0</accession>
<dbReference type="PANTHER" id="PTHR42966:SF1">
    <property type="entry name" value="SIALIC ACID SYNTHASE"/>
    <property type="match status" value="1"/>
</dbReference>
<protein>
    <recommendedName>
        <fullName evidence="1">PseI/NeuA/B-like domain-containing protein</fullName>
    </recommendedName>
</protein>
<dbReference type="InterPro" id="IPR013785">
    <property type="entry name" value="Aldolase_TIM"/>
</dbReference>